<protein>
    <submittedName>
        <fullName evidence="1">Uncharacterized protein</fullName>
    </submittedName>
</protein>
<keyword evidence="2" id="KW-1185">Reference proteome</keyword>
<reference evidence="1" key="2">
    <citation type="submission" date="2020-11" db="EMBL/GenBank/DDBJ databases">
        <authorList>
            <person name="McCartney M.A."/>
            <person name="Auch B."/>
            <person name="Kono T."/>
            <person name="Mallez S."/>
            <person name="Becker A."/>
            <person name="Gohl D.M."/>
            <person name="Silverstein K.A.T."/>
            <person name="Koren S."/>
            <person name="Bechman K.B."/>
            <person name="Herman A."/>
            <person name="Abrahante J.E."/>
            <person name="Garbe J."/>
        </authorList>
    </citation>
    <scope>NUCLEOTIDE SEQUENCE</scope>
    <source>
        <strain evidence="1">Duluth1</strain>
        <tissue evidence="1">Whole animal</tissue>
    </source>
</reference>
<dbReference type="Proteomes" id="UP000828390">
    <property type="component" value="Unassembled WGS sequence"/>
</dbReference>
<gene>
    <name evidence="1" type="ORF">DPMN_024623</name>
</gene>
<evidence type="ECO:0000313" key="1">
    <source>
        <dbReference type="EMBL" id="KAH3861689.1"/>
    </source>
</evidence>
<reference evidence="1" key="1">
    <citation type="journal article" date="2019" name="bioRxiv">
        <title>The Genome of the Zebra Mussel, Dreissena polymorpha: A Resource for Invasive Species Research.</title>
        <authorList>
            <person name="McCartney M.A."/>
            <person name="Auch B."/>
            <person name="Kono T."/>
            <person name="Mallez S."/>
            <person name="Zhang Y."/>
            <person name="Obille A."/>
            <person name="Becker A."/>
            <person name="Abrahante J.E."/>
            <person name="Garbe J."/>
            <person name="Badalamenti J.P."/>
            <person name="Herman A."/>
            <person name="Mangelson H."/>
            <person name="Liachko I."/>
            <person name="Sullivan S."/>
            <person name="Sone E.D."/>
            <person name="Koren S."/>
            <person name="Silverstein K.A.T."/>
            <person name="Beckman K.B."/>
            <person name="Gohl D.M."/>
        </authorList>
    </citation>
    <scope>NUCLEOTIDE SEQUENCE</scope>
    <source>
        <strain evidence="1">Duluth1</strain>
        <tissue evidence="1">Whole animal</tissue>
    </source>
</reference>
<name>A0A9D4RB35_DREPO</name>
<evidence type="ECO:0000313" key="2">
    <source>
        <dbReference type="Proteomes" id="UP000828390"/>
    </source>
</evidence>
<dbReference type="AlphaFoldDB" id="A0A9D4RB35"/>
<proteinExistence type="predicted"/>
<organism evidence="1 2">
    <name type="scientific">Dreissena polymorpha</name>
    <name type="common">Zebra mussel</name>
    <name type="synonym">Mytilus polymorpha</name>
    <dbReference type="NCBI Taxonomy" id="45954"/>
    <lineage>
        <taxon>Eukaryota</taxon>
        <taxon>Metazoa</taxon>
        <taxon>Spiralia</taxon>
        <taxon>Lophotrochozoa</taxon>
        <taxon>Mollusca</taxon>
        <taxon>Bivalvia</taxon>
        <taxon>Autobranchia</taxon>
        <taxon>Heteroconchia</taxon>
        <taxon>Euheterodonta</taxon>
        <taxon>Imparidentia</taxon>
        <taxon>Neoheterodontei</taxon>
        <taxon>Myida</taxon>
        <taxon>Dreissenoidea</taxon>
        <taxon>Dreissenidae</taxon>
        <taxon>Dreissena</taxon>
    </lineage>
</organism>
<accession>A0A9D4RB35</accession>
<comment type="caution">
    <text evidence="1">The sequence shown here is derived from an EMBL/GenBank/DDBJ whole genome shotgun (WGS) entry which is preliminary data.</text>
</comment>
<dbReference type="EMBL" id="JAIWYP010000002">
    <property type="protein sequence ID" value="KAH3861689.1"/>
    <property type="molecule type" value="Genomic_DNA"/>
</dbReference>
<sequence>MQVRAHILLNSTVTSAQKTDIARRLVALETQKCVFLEDECVLLVGQSRIIGTDGPVIGSYYLRV</sequence>